<evidence type="ECO:0000256" key="2">
    <source>
        <dbReference type="ARBA" id="ARBA00010835"/>
    </source>
</evidence>
<proteinExistence type="inferred from homology"/>
<comment type="function">
    <text evidence="1 7">Peptide chain release factor 1 directs the termination of translation in response to the peptide chain termination codons UAG and UAA.</text>
</comment>
<dbReference type="InterPro" id="IPR000352">
    <property type="entry name" value="Pep_chain_release_fac_I"/>
</dbReference>
<evidence type="ECO:0000313" key="11">
    <source>
        <dbReference type="Proteomes" id="UP001055200"/>
    </source>
</evidence>
<sequence>MTQSVHAIDALLVEHAQLETQLADPDLHGDAVRARKVGRRFAQLAPIVATHRKLTAARDDLEAARELAADDASFAAEADELETRVAELDAQLTDMLAPRDPHDGDDILLEVKSGEGGEESALFAADLARMYTRYAERHGWTVTVLDQTTSDLGGYKEATLSITSRGDAADGVWSRLKFEGGVHRVQRVPVTESQGRVHTSAAGVLVYPEPEEIGEVQIDEADLRIDVYRSSGKGGQGVNTTDSAVRLTHLPTGIVVTCQNERSQLQNKTRALQVLAARLQALAEEKALAEASADRASQIRTVDRSERIRTYNFPENRLADHRIGFKSHNLDQVLDGDLDALLDALADADKQARLQQS</sequence>
<keyword evidence="3 7" id="KW-0488">Methylation</keyword>
<evidence type="ECO:0000256" key="7">
    <source>
        <dbReference type="HAMAP-Rule" id="MF_00093"/>
    </source>
</evidence>
<dbReference type="InterPro" id="IPR005139">
    <property type="entry name" value="PCRF"/>
</dbReference>
<accession>A0ABY3U2G1</accession>
<dbReference type="SMART" id="SM00937">
    <property type="entry name" value="PCRF"/>
    <property type="match status" value="1"/>
</dbReference>
<evidence type="ECO:0000259" key="9">
    <source>
        <dbReference type="PROSITE" id="PS00745"/>
    </source>
</evidence>
<feature type="coiled-coil region" evidence="8">
    <location>
        <begin position="265"/>
        <end position="299"/>
    </location>
</feature>
<dbReference type="Gene3D" id="3.30.70.1660">
    <property type="match status" value="1"/>
</dbReference>
<organism evidence="10 11">
    <name type="scientific">Mycolicibacillus parakoreensis</name>
    <dbReference type="NCBI Taxonomy" id="1069221"/>
    <lineage>
        <taxon>Bacteria</taxon>
        <taxon>Bacillati</taxon>
        <taxon>Actinomycetota</taxon>
        <taxon>Actinomycetes</taxon>
        <taxon>Mycobacteriales</taxon>
        <taxon>Mycobacteriaceae</taxon>
        <taxon>Mycolicibacillus</taxon>
    </lineage>
</organism>
<keyword evidence="8" id="KW-0175">Coiled coil</keyword>
<keyword evidence="4 7" id="KW-0963">Cytoplasm</keyword>
<gene>
    <name evidence="7 10" type="primary">prfA</name>
    <name evidence="10" type="ORF">MIU77_05060</name>
</gene>
<evidence type="ECO:0000256" key="8">
    <source>
        <dbReference type="SAM" id="Coils"/>
    </source>
</evidence>
<dbReference type="InterPro" id="IPR050057">
    <property type="entry name" value="Prokaryotic/Mito_RF"/>
</dbReference>
<dbReference type="Pfam" id="PF00472">
    <property type="entry name" value="RF-1"/>
    <property type="match status" value="1"/>
</dbReference>
<comment type="PTM">
    <text evidence="7">Methylated by PrmC. Methylation increases the termination efficiency of RF1.</text>
</comment>
<evidence type="ECO:0000256" key="3">
    <source>
        <dbReference type="ARBA" id="ARBA00022481"/>
    </source>
</evidence>
<dbReference type="EMBL" id="CP092365">
    <property type="protein sequence ID" value="ULN53687.1"/>
    <property type="molecule type" value="Genomic_DNA"/>
</dbReference>
<name>A0ABY3U2G1_9MYCO</name>
<dbReference type="NCBIfam" id="NF001859">
    <property type="entry name" value="PRK00591.1"/>
    <property type="match status" value="1"/>
</dbReference>
<dbReference type="Gene3D" id="3.30.160.20">
    <property type="match status" value="1"/>
</dbReference>
<feature type="domain" description="Prokaryotic-type class I peptide chain release factors" evidence="9">
    <location>
        <begin position="229"/>
        <end position="245"/>
    </location>
</feature>
<evidence type="ECO:0000256" key="1">
    <source>
        <dbReference type="ARBA" id="ARBA00002986"/>
    </source>
</evidence>
<dbReference type="NCBIfam" id="TIGR00019">
    <property type="entry name" value="prfA"/>
    <property type="match status" value="1"/>
</dbReference>
<dbReference type="Proteomes" id="UP001055200">
    <property type="component" value="Chromosome"/>
</dbReference>
<comment type="similarity">
    <text evidence="2 7">Belongs to the prokaryotic/mitochondrial release factor family.</text>
</comment>
<evidence type="ECO:0000256" key="4">
    <source>
        <dbReference type="ARBA" id="ARBA00022490"/>
    </source>
</evidence>
<dbReference type="InterPro" id="IPR004373">
    <property type="entry name" value="RF-1"/>
</dbReference>
<dbReference type="PANTHER" id="PTHR43804:SF7">
    <property type="entry name" value="LD18447P"/>
    <property type="match status" value="1"/>
</dbReference>
<keyword evidence="11" id="KW-1185">Reference proteome</keyword>
<comment type="subcellular location">
    <subcellularLocation>
        <location evidence="7">Cytoplasm</location>
    </subcellularLocation>
</comment>
<dbReference type="PROSITE" id="PS00745">
    <property type="entry name" value="RF_PROK_I"/>
    <property type="match status" value="1"/>
</dbReference>
<evidence type="ECO:0000256" key="5">
    <source>
        <dbReference type="ARBA" id="ARBA00022917"/>
    </source>
</evidence>
<dbReference type="InterPro" id="IPR045853">
    <property type="entry name" value="Pep_chain_release_fac_I_sf"/>
</dbReference>
<feature type="modified residue" description="N5-methylglutamine" evidence="7">
    <location>
        <position position="236"/>
    </location>
</feature>
<dbReference type="RefSeq" id="WP_240171936.1">
    <property type="nucleotide sequence ID" value="NZ_CP092365.1"/>
</dbReference>
<dbReference type="HAMAP" id="MF_00093">
    <property type="entry name" value="Rel_fac_1"/>
    <property type="match status" value="1"/>
</dbReference>
<dbReference type="SUPFAM" id="SSF75620">
    <property type="entry name" value="Release factor"/>
    <property type="match status" value="1"/>
</dbReference>
<dbReference type="Pfam" id="PF03462">
    <property type="entry name" value="PCRF"/>
    <property type="match status" value="1"/>
</dbReference>
<keyword evidence="5 7" id="KW-0648">Protein biosynthesis</keyword>
<reference evidence="10" key="1">
    <citation type="submission" date="2022-08" db="EMBL/GenBank/DDBJ databases">
        <title>Complete genome sequence of 14 non-tuberculosis mycobacteria type-strains.</title>
        <authorList>
            <person name="Igarashi Y."/>
            <person name="Osugi A."/>
            <person name="Mitarai S."/>
        </authorList>
    </citation>
    <scope>NUCLEOTIDE SEQUENCE</scope>
    <source>
        <strain evidence="10">DSM 45575</strain>
    </source>
</reference>
<dbReference type="PANTHER" id="PTHR43804">
    <property type="entry name" value="LD18447P"/>
    <property type="match status" value="1"/>
</dbReference>
<evidence type="ECO:0000256" key="6">
    <source>
        <dbReference type="ARBA" id="ARBA00050039"/>
    </source>
</evidence>
<evidence type="ECO:0000313" key="10">
    <source>
        <dbReference type="EMBL" id="ULN53687.1"/>
    </source>
</evidence>
<protein>
    <recommendedName>
        <fullName evidence="6 7">Peptide chain release factor 1</fullName>
        <shortName evidence="7">RF-1</shortName>
    </recommendedName>
</protein>
<dbReference type="Gene3D" id="6.10.140.1950">
    <property type="match status" value="1"/>
</dbReference>